<comment type="caution">
    <text evidence="1">The sequence shown here is derived from an EMBL/GenBank/DDBJ whole genome shotgun (WGS) entry which is preliminary data.</text>
</comment>
<evidence type="ECO:0000313" key="2">
    <source>
        <dbReference type="Proteomes" id="UP000051733"/>
    </source>
</evidence>
<gene>
    <name evidence="1" type="ORF">FC26_GL000393</name>
</gene>
<dbReference type="AlphaFoldDB" id="A0A0R2A1H4"/>
<evidence type="ECO:0000313" key="1">
    <source>
        <dbReference type="EMBL" id="KRM60904.1"/>
    </source>
</evidence>
<keyword evidence="2" id="KW-1185">Reference proteome</keyword>
<name>A0A0R2A1H4_9LACO</name>
<protein>
    <submittedName>
        <fullName evidence="1">Uncharacterized protein</fullName>
    </submittedName>
</protein>
<proteinExistence type="predicted"/>
<dbReference type="Proteomes" id="UP000051733">
    <property type="component" value="Unassembled WGS sequence"/>
</dbReference>
<dbReference type="RefSeq" id="WP_057780231.1">
    <property type="nucleotide sequence ID" value="NZ_AYYY01000061.1"/>
</dbReference>
<dbReference type="OrthoDB" id="2304331at2"/>
<organism evidence="1 2">
    <name type="scientific">Paucilactobacillus vaccinostercus DSM 20634</name>
    <dbReference type="NCBI Taxonomy" id="1423813"/>
    <lineage>
        <taxon>Bacteria</taxon>
        <taxon>Bacillati</taxon>
        <taxon>Bacillota</taxon>
        <taxon>Bacilli</taxon>
        <taxon>Lactobacillales</taxon>
        <taxon>Lactobacillaceae</taxon>
        <taxon>Paucilactobacillus</taxon>
    </lineage>
</organism>
<dbReference type="STRING" id="1423813.FC26_GL000393"/>
<dbReference type="EMBL" id="AYYY01000061">
    <property type="protein sequence ID" value="KRM60904.1"/>
    <property type="molecule type" value="Genomic_DNA"/>
</dbReference>
<sequence>MYTIFTMLKMISVNHRHISNAQVVVTDEAGKPNGLLTDLLRDVINSINIFVDINETYSAAELVAAISDHTPLPDEVLEEYRKILEQEISGVNFATRKGQIELIIER</sequence>
<dbReference type="PATRIC" id="fig|1423813.3.peg.402"/>
<reference evidence="1 2" key="1">
    <citation type="journal article" date="2015" name="Genome Announc.">
        <title>Expanding the biotechnology potential of lactobacilli through comparative genomics of 213 strains and associated genera.</title>
        <authorList>
            <person name="Sun Z."/>
            <person name="Harris H.M."/>
            <person name="McCann A."/>
            <person name="Guo C."/>
            <person name="Argimon S."/>
            <person name="Zhang W."/>
            <person name="Yang X."/>
            <person name="Jeffery I.B."/>
            <person name="Cooney J.C."/>
            <person name="Kagawa T.F."/>
            <person name="Liu W."/>
            <person name="Song Y."/>
            <person name="Salvetti E."/>
            <person name="Wrobel A."/>
            <person name="Rasinkangas P."/>
            <person name="Parkhill J."/>
            <person name="Rea M.C."/>
            <person name="O'Sullivan O."/>
            <person name="Ritari J."/>
            <person name="Douillard F.P."/>
            <person name="Paul Ross R."/>
            <person name="Yang R."/>
            <person name="Briner A.E."/>
            <person name="Felis G.E."/>
            <person name="de Vos W.M."/>
            <person name="Barrangou R."/>
            <person name="Klaenhammer T.R."/>
            <person name="Caufield P.W."/>
            <person name="Cui Y."/>
            <person name="Zhang H."/>
            <person name="O'Toole P.W."/>
        </authorList>
    </citation>
    <scope>NUCLEOTIDE SEQUENCE [LARGE SCALE GENOMIC DNA]</scope>
    <source>
        <strain evidence="1 2">DSM 20634</strain>
    </source>
</reference>
<accession>A0A0R2A1H4</accession>